<keyword evidence="4" id="KW-1185">Reference proteome</keyword>
<accession>A0A2J8AGY2</accession>
<dbReference type="PANTHER" id="PTHR12737">
    <property type="entry name" value="DIMETHYLARGININE DIMETHYLAMINOHYDROLASE"/>
    <property type="match status" value="1"/>
</dbReference>
<dbReference type="OrthoDB" id="26679at2759"/>
<dbReference type="PANTHER" id="PTHR12737:SF9">
    <property type="entry name" value="DIMETHYLARGININASE"/>
    <property type="match status" value="1"/>
</dbReference>
<dbReference type="AlphaFoldDB" id="A0A2J8AGY2"/>
<proteinExistence type="inferred from homology"/>
<dbReference type="Gene3D" id="3.75.10.10">
    <property type="entry name" value="L-arginine/glycine Amidinotransferase, Chain A"/>
    <property type="match status" value="2"/>
</dbReference>
<name>A0A2J8AGY2_9CHLO</name>
<evidence type="ECO:0000313" key="4">
    <source>
        <dbReference type="Proteomes" id="UP000236333"/>
    </source>
</evidence>
<dbReference type="GO" id="GO:0016403">
    <property type="term" value="F:dimethylargininase activity"/>
    <property type="evidence" value="ECO:0007669"/>
    <property type="project" value="TreeGrafter"/>
</dbReference>
<dbReference type="GO" id="GO:0016597">
    <property type="term" value="F:amino acid binding"/>
    <property type="evidence" value="ECO:0007669"/>
    <property type="project" value="TreeGrafter"/>
</dbReference>
<gene>
    <name evidence="3" type="ORF">TSOC_001385</name>
</gene>
<reference evidence="3 4" key="1">
    <citation type="journal article" date="2017" name="Mol. Biol. Evol.">
        <title>The 4-celled Tetrabaena socialis nuclear genome reveals the essential components for genetic control of cell number at the origin of multicellularity in the volvocine lineage.</title>
        <authorList>
            <person name="Featherston J."/>
            <person name="Arakaki Y."/>
            <person name="Hanschen E.R."/>
            <person name="Ferris P.J."/>
            <person name="Michod R.E."/>
            <person name="Olson B.J.S.C."/>
            <person name="Nozaki H."/>
            <person name="Durand P.M."/>
        </authorList>
    </citation>
    <scope>NUCLEOTIDE SEQUENCE [LARGE SCALE GENOMIC DNA]</scope>
    <source>
        <strain evidence="3 4">NIES-571</strain>
    </source>
</reference>
<dbReference type="GO" id="GO:0006525">
    <property type="term" value="P:arginine metabolic process"/>
    <property type="evidence" value="ECO:0007669"/>
    <property type="project" value="TreeGrafter"/>
</dbReference>
<sequence>MPTINVTHALCRGLASTFEEALQLEPPPEPINVVKARAQHDDYTALLRQLGVEVLELPGDDACPDCVFIEDTALVINQGQAVITRPGGATKRLHPCRHPPAARRTNDAAVAQLRELLAAAGGPPVYSFSVTAAAAAAGAPATLHFKSVLSALDARTLLVADNAVGRGLAEQISADPALAAAGGLQLVLVPEALGANVLSVGRHVVMQEGCPGAEALVRPLCAARGLQLYLLGMGELAKADGALTCCSILFAR</sequence>
<organism evidence="3 4">
    <name type="scientific">Tetrabaena socialis</name>
    <dbReference type="NCBI Taxonomy" id="47790"/>
    <lineage>
        <taxon>Eukaryota</taxon>
        <taxon>Viridiplantae</taxon>
        <taxon>Chlorophyta</taxon>
        <taxon>core chlorophytes</taxon>
        <taxon>Chlorophyceae</taxon>
        <taxon>CS clade</taxon>
        <taxon>Chlamydomonadales</taxon>
        <taxon>Tetrabaenaceae</taxon>
        <taxon>Tetrabaena</taxon>
    </lineage>
</organism>
<keyword evidence="2 3" id="KW-0378">Hydrolase</keyword>
<dbReference type="InterPro" id="IPR033199">
    <property type="entry name" value="DDAH-like"/>
</dbReference>
<comment type="caution">
    <text evidence="3">The sequence shown here is derived from an EMBL/GenBank/DDBJ whole genome shotgun (WGS) entry which is preliminary data.</text>
</comment>
<evidence type="ECO:0000256" key="1">
    <source>
        <dbReference type="ARBA" id="ARBA00008532"/>
    </source>
</evidence>
<dbReference type="SUPFAM" id="SSF55909">
    <property type="entry name" value="Pentein"/>
    <property type="match status" value="1"/>
</dbReference>
<dbReference type="EMBL" id="PGGS01000022">
    <property type="protein sequence ID" value="PNH11774.1"/>
    <property type="molecule type" value="Genomic_DNA"/>
</dbReference>
<protein>
    <submittedName>
        <fullName evidence="3">N(G),N(G)-dimethylarginine dimethylaminohydrolase 1</fullName>
    </submittedName>
</protein>
<evidence type="ECO:0000313" key="3">
    <source>
        <dbReference type="EMBL" id="PNH11774.1"/>
    </source>
</evidence>
<dbReference type="Proteomes" id="UP000236333">
    <property type="component" value="Unassembled WGS sequence"/>
</dbReference>
<evidence type="ECO:0000256" key="2">
    <source>
        <dbReference type="ARBA" id="ARBA00022801"/>
    </source>
</evidence>
<dbReference type="GO" id="GO:0045429">
    <property type="term" value="P:positive regulation of nitric oxide biosynthetic process"/>
    <property type="evidence" value="ECO:0007669"/>
    <property type="project" value="TreeGrafter"/>
</dbReference>
<dbReference type="GO" id="GO:0000052">
    <property type="term" value="P:citrulline metabolic process"/>
    <property type="evidence" value="ECO:0007669"/>
    <property type="project" value="TreeGrafter"/>
</dbReference>
<comment type="similarity">
    <text evidence="1">Belongs to the DDAH family.</text>
</comment>